<name>J3NUJ2_GAET3</name>
<proteinExistence type="predicted"/>
<dbReference type="RefSeq" id="XP_009221010.1">
    <property type="nucleotide sequence ID" value="XM_009222746.1"/>
</dbReference>
<sequence>MFNPITFGLFGVVIISYLLFSFLSVDSNQGPPRGSSQDGRRDKPEIPKVAAGEKIFVAALCETFYDQVDYLGRHQRPYPTFYQFIEFPDDLANKPKARYEEEVVKFLSAVMHENDLVHDLSFDAWLRGPKKMPIGAKGRLQCRMAAHLIYTRARGLYHDYFLSPGKNELRSRYYIEGICDQVAVSSRYPKED</sequence>
<gene>
    <name evidence="3" type="primary">20345406</name>
    <name evidence="2" type="ORF">GGTG_04948</name>
</gene>
<dbReference type="HOGENOM" id="CLU_1415252_0_0_1"/>
<feature type="transmembrane region" description="Helical" evidence="1">
    <location>
        <begin position="6"/>
        <end position="25"/>
    </location>
</feature>
<dbReference type="VEuPathDB" id="FungiDB:GGTG_04948"/>
<dbReference type="GeneID" id="20345406"/>
<dbReference type="EMBL" id="GL385396">
    <property type="protein sequence ID" value="EJT79865.1"/>
    <property type="molecule type" value="Genomic_DNA"/>
</dbReference>
<reference evidence="2" key="2">
    <citation type="submission" date="2010-07" db="EMBL/GenBank/DDBJ databases">
        <authorList>
            <consortium name="The Broad Institute Genome Sequencing Platform"/>
            <consortium name="Broad Institute Genome Sequencing Center for Infectious Disease"/>
            <person name="Ma L.-J."/>
            <person name="Dead R."/>
            <person name="Young S."/>
            <person name="Zeng Q."/>
            <person name="Koehrsen M."/>
            <person name="Alvarado L."/>
            <person name="Berlin A."/>
            <person name="Chapman S.B."/>
            <person name="Chen Z."/>
            <person name="Freedman E."/>
            <person name="Gellesch M."/>
            <person name="Goldberg J."/>
            <person name="Griggs A."/>
            <person name="Gujja S."/>
            <person name="Heilman E.R."/>
            <person name="Heiman D."/>
            <person name="Hepburn T."/>
            <person name="Howarth C."/>
            <person name="Jen D."/>
            <person name="Larson L."/>
            <person name="Mehta T."/>
            <person name="Neiman D."/>
            <person name="Pearson M."/>
            <person name="Roberts A."/>
            <person name="Saif S."/>
            <person name="Shea T."/>
            <person name="Shenoy N."/>
            <person name="Sisk P."/>
            <person name="Stolte C."/>
            <person name="Sykes S."/>
            <person name="Walk T."/>
            <person name="White J."/>
            <person name="Yandava C."/>
            <person name="Haas B."/>
            <person name="Nusbaum C."/>
            <person name="Birren B."/>
        </authorList>
    </citation>
    <scope>NUCLEOTIDE SEQUENCE</scope>
    <source>
        <strain evidence="2">R3-111a-1</strain>
    </source>
</reference>
<reference evidence="4" key="1">
    <citation type="submission" date="2010-07" db="EMBL/GenBank/DDBJ databases">
        <title>The genome sequence of Gaeumannomyces graminis var. tritici strain R3-111a-1.</title>
        <authorList>
            <consortium name="The Broad Institute Genome Sequencing Platform"/>
            <person name="Ma L.-J."/>
            <person name="Dead R."/>
            <person name="Young S."/>
            <person name="Zeng Q."/>
            <person name="Koehrsen M."/>
            <person name="Alvarado L."/>
            <person name="Berlin A."/>
            <person name="Chapman S.B."/>
            <person name="Chen Z."/>
            <person name="Freedman E."/>
            <person name="Gellesch M."/>
            <person name="Goldberg J."/>
            <person name="Griggs A."/>
            <person name="Gujja S."/>
            <person name="Heilman E.R."/>
            <person name="Heiman D."/>
            <person name="Hepburn T."/>
            <person name="Howarth C."/>
            <person name="Jen D."/>
            <person name="Larson L."/>
            <person name="Mehta T."/>
            <person name="Neiman D."/>
            <person name="Pearson M."/>
            <person name="Roberts A."/>
            <person name="Saif S."/>
            <person name="Shea T."/>
            <person name="Shenoy N."/>
            <person name="Sisk P."/>
            <person name="Stolte C."/>
            <person name="Sykes S."/>
            <person name="Walk T."/>
            <person name="White J."/>
            <person name="Yandava C."/>
            <person name="Haas B."/>
            <person name="Nusbaum C."/>
            <person name="Birren B."/>
        </authorList>
    </citation>
    <scope>NUCLEOTIDE SEQUENCE [LARGE SCALE GENOMIC DNA]</scope>
    <source>
        <strain evidence="4">R3-111a-1</strain>
    </source>
</reference>
<reference evidence="3" key="4">
    <citation type="journal article" date="2015" name="G3 (Bethesda)">
        <title>Genome sequences of three phytopathogenic species of the Magnaporthaceae family of fungi.</title>
        <authorList>
            <person name="Okagaki L.H."/>
            <person name="Nunes C.C."/>
            <person name="Sailsbery J."/>
            <person name="Clay B."/>
            <person name="Brown D."/>
            <person name="John T."/>
            <person name="Oh Y."/>
            <person name="Young N."/>
            <person name="Fitzgerald M."/>
            <person name="Haas B.J."/>
            <person name="Zeng Q."/>
            <person name="Young S."/>
            <person name="Adiconis X."/>
            <person name="Fan L."/>
            <person name="Levin J.Z."/>
            <person name="Mitchell T.K."/>
            <person name="Okubara P.A."/>
            <person name="Farman M.L."/>
            <person name="Kohn L.M."/>
            <person name="Birren B."/>
            <person name="Ma L.-J."/>
            <person name="Dean R.A."/>
        </authorList>
    </citation>
    <scope>NUCLEOTIDE SEQUENCE</scope>
    <source>
        <strain evidence="3">R3-111a-1</strain>
    </source>
</reference>
<evidence type="ECO:0000313" key="2">
    <source>
        <dbReference type="EMBL" id="EJT79865.1"/>
    </source>
</evidence>
<protein>
    <submittedName>
        <fullName evidence="2 3">Uncharacterized protein</fullName>
    </submittedName>
</protein>
<reference evidence="2" key="3">
    <citation type="submission" date="2010-09" db="EMBL/GenBank/DDBJ databases">
        <title>Annotation of Gaeumannomyces graminis var. tritici R3-111a-1.</title>
        <authorList>
            <consortium name="The Broad Institute Genome Sequencing Platform"/>
            <person name="Ma L.-J."/>
            <person name="Dead R."/>
            <person name="Young S.K."/>
            <person name="Zeng Q."/>
            <person name="Gargeya S."/>
            <person name="Fitzgerald M."/>
            <person name="Haas B."/>
            <person name="Abouelleil A."/>
            <person name="Alvarado L."/>
            <person name="Arachchi H.M."/>
            <person name="Berlin A."/>
            <person name="Brown A."/>
            <person name="Chapman S.B."/>
            <person name="Chen Z."/>
            <person name="Dunbar C."/>
            <person name="Freedman E."/>
            <person name="Gearin G."/>
            <person name="Gellesch M."/>
            <person name="Goldberg J."/>
            <person name="Griggs A."/>
            <person name="Gujja S."/>
            <person name="Heiman D."/>
            <person name="Howarth C."/>
            <person name="Larson L."/>
            <person name="Lui A."/>
            <person name="MacDonald P.J.P."/>
            <person name="Mehta T."/>
            <person name="Montmayeur A."/>
            <person name="Murphy C."/>
            <person name="Neiman D."/>
            <person name="Pearson M."/>
            <person name="Priest M."/>
            <person name="Roberts A."/>
            <person name="Saif S."/>
            <person name="Shea T."/>
            <person name="Shenoy N."/>
            <person name="Sisk P."/>
            <person name="Stolte C."/>
            <person name="Sykes S."/>
            <person name="Yandava C."/>
            <person name="Wortman J."/>
            <person name="Nusbaum C."/>
            <person name="Birren B."/>
        </authorList>
    </citation>
    <scope>NUCLEOTIDE SEQUENCE</scope>
    <source>
        <strain evidence="2">R3-111a-1</strain>
    </source>
</reference>
<keyword evidence="1" id="KW-0472">Membrane</keyword>
<evidence type="ECO:0000313" key="4">
    <source>
        <dbReference type="Proteomes" id="UP000006039"/>
    </source>
</evidence>
<keyword evidence="1" id="KW-1133">Transmembrane helix</keyword>
<dbReference type="AlphaFoldDB" id="J3NUJ2"/>
<dbReference type="EnsemblFungi" id="EJT79865">
    <property type="protein sequence ID" value="EJT79865"/>
    <property type="gene ID" value="GGTG_04948"/>
</dbReference>
<keyword evidence="4" id="KW-1185">Reference proteome</keyword>
<evidence type="ECO:0000313" key="3">
    <source>
        <dbReference type="EnsemblFungi" id="EJT79865"/>
    </source>
</evidence>
<dbReference type="Proteomes" id="UP000006039">
    <property type="component" value="Unassembled WGS sequence"/>
</dbReference>
<evidence type="ECO:0000256" key="1">
    <source>
        <dbReference type="SAM" id="Phobius"/>
    </source>
</evidence>
<reference evidence="3" key="5">
    <citation type="submission" date="2018-04" db="UniProtKB">
        <authorList>
            <consortium name="EnsemblFungi"/>
        </authorList>
    </citation>
    <scope>IDENTIFICATION</scope>
    <source>
        <strain evidence="3">R3-111a-1</strain>
    </source>
</reference>
<organism evidence="2">
    <name type="scientific">Gaeumannomyces tritici (strain R3-111a-1)</name>
    <name type="common">Wheat and barley take-all root rot fungus</name>
    <name type="synonym">Gaeumannomyces graminis var. tritici</name>
    <dbReference type="NCBI Taxonomy" id="644352"/>
    <lineage>
        <taxon>Eukaryota</taxon>
        <taxon>Fungi</taxon>
        <taxon>Dikarya</taxon>
        <taxon>Ascomycota</taxon>
        <taxon>Pezizomycotina</taxon>
        <taxon>Sordariomycetes</taxon>
        <taxon>Sordariomycetidae</taxon>
        <taxon>Magnaporthales</taxon>
        <taxon>Magnaporthaceae</taxon>
        <taxon>Gaeumannomyces</taxon>
    </lineage>
</organism>
<keyword evidence="1" id="KW-0812">Transmembrane</keyword>
<accession>J3NUJ2</accession>